<dbReference type="HOGENOM" id="CLU_2768217_0_0_10"/>
<accession>C7M5A2</accession>
<sequence length="69" mass="8234">MIEVLKFKSWGENAIKQIGRDEGFLKQHLMYLSQTNDLNKLHYIFDVNKFSNREKILEQFKISTVQSDK</sequence>
<dbReference type="AlphaFoldDB" id="C7M5A2"/>
<dbReference type="Proteomes" id="UP000006650">
    <property type="component" value="Chromosome"/>
</dbReference>
<gene>
    <name evidence="1" type="ordered locus">Coch_1257</name>
</gene>
<evidence type="ECO:0000313" key="2">
    <source>
        <dbReference type="Proteomes" id="UP000006650"/>
    </source>
</evidence>
<protein>
    <submittedName>
        <fullName evidence="1">Uncharacterized protein</fullName>
    </submittedName>
</protein>
<dbReference type="RefSeq" id="WP_015782415.1">
    <property type="nucleotide sequence ID" value="NC_013162.1"/>
</dbReference>
<proteinExistence type="predicted"/>
<name>C7M5A2_CAPOD</name>
<dbReference type="GeneID" id="29676179"/>
<reference evidence="1 2" key="1">
    <citation type="journal article" date="2009" name="Stand. Genomic Sci.">
        <title>Complete genome sequence of Capnocytophaga ochracea type strain (VPI 2845).</title>
        <authorList>
            <person name="Mavrommatis K."/>
            <person name="Gronow S."/>
            <person name="Saunders E."/>
            <person name="Land M."/>
            <person name="Lapidus A."/>
            <person name="Copeland A."/>
            <person name="Glavina Del Rio T."/>
            <person name="Nolan M."/>
            <person name="Lucas S."/>
            <person name="Chen F."/>
            <person name="Tice H."/>
            <person name="Cheng J.F."/>
            <person name="Bruce D."/>
            <person name="Goodwin L."/>
            <person name="Pitluck S."/>
            <person name="Pati A."/>
            <person name="Ivanova N."/>
            <person name="Chen A."/>
            <person name="Palaniappan K."/>
            <person name="Chain P."/>
            <person name="Hauser L."/>
            <person name="Chang Y.J."/>
            <person name="Jeffries C.D."/>
            <person name="Brettin T."/>
            <person name="Detter J.C."/>
            <person name="Han C."/>
            <person name="Bristow J."/>
            <person name="Goker M."/>
            <person name="Rohde M."/>
            <person name="Eisen J.A."/>
            <person name="Markowitz V."/>
            <person name="Kyrpides N.C."/>
            <person name="Klenk H.P."/>
            <person name="Hugenholtz P."/>
        </authorList>
    </citation>
    <scope>NUCLEOTIDE SEQUENCE [LARGE SCALE GENOMIC DNA]</scope>
    <source>
        <strain evidence="2">ATCC 27872 / DSM 7271 / JCM 12966 / VPI 2845</strain>
    </source>
</reference>
<evidence type="ECO:0000313" key="1">
    <source>
        <dbReference type="EMBL" id="ACU92805.1"/>
    </source>
</evidence>
<dbReference type="EMBL" id="CP001632">
    <property type="protein sequence ID" value="ACU92805.1"/>
    <property type="molecule type" value="Genomic_DNA"/>
</dbReference>
<dbReference type="KEGG" id="coc:Coch_1257"/>
<keyword evidence="2" id="KW-1185">Reference proteome</keyword>
<organism evidence="1 2">
    <name type="scientific">Capnocytophaga ochracea (strain ATCC 27872 / DSM 7271 / CCUG 9716 / JCM 12966 / NCTC 12371 / SS31 / VPI 2845)</name>
    <name type="common">Bacteroides ochraceus</name>
    <dbReference type="NCBI Taxonomy" id="521097"/>
    <lineage>
        <taxon>Bacteria</taxon>
        <taxon>Pseudomonadati</taxon>
        <taxon>Bacteroidota</taxon>
        <taxon>Flavobacteriia</taxon>
        <taxon>Flavobacteriales</taxon>
        <taxon>Flavobacteriaceae</taxon>
        <taxon>Capnocytophaga</taxon>
    </lineage>
</organism>